<name>A0AAW2HWP5_9NEOP</name>
<dbReference type="InterPro" id="IPR045120">
    <property type="entry name" value="Suco/Slp1-like"/>
</dbReference>
<dbReference type="AlphaFoldDB" id="A0AAW2HWP5"/>
<evidence type="ECO:0000256" key="3">
    <source>
        <dbReference type="ARBA" id="ARBA00022729"/>
    </source>
</evidence>
<feature type="coiled-coil region" evidence="11">
    <location>
        <begin position="793"/>
        <end position="835"/>
    </location>
</feature>
<evidence type="ECO:0000259" key="13">
    <source>
        <dbReference type="PROSITE" id="PS51469"/>
    </source>
</evidence>
<evidence type="ECO:0000256" key="6">
    <source>
        <dbReference type="ARBA" id="ARBA00023136"/>
    </source>
</evidence>
<evidence type="ECO:0000256" key="2">
    <source>
        <dbReference type="ARBA" id="ARBA00022692"/>
    </source>
</evidence>
<feature type="compositionally biased region" description="Low complexity" evidence="12">
    <location>
        <begin position="647"/>
        <end position="660"/>
    </location>
</feature>
<accession>A0AAW2HWP5</accession>
<evidence type="ECO:0000256" key="11">
    <source>
        <dbReference type="SAM" id="Coils"/>
    </source>
</evidence>
<evidence type="ECO:0000256" key="5">
    <source>
        <dbReference type="ARBA" id="ARBA00022989"/>
    </source>
</evidence>
<gene>
    <name evidence="14" type="ORF">PYX00_006808</name>
</gene>
<feature type="region of interest" description="Disordered" evidence="12">
    <location>
        <begin position="583"/>
        <end position="604"/>
    </location>
</feature>
<sequence length="1069" mass="121186">MLIMKISFRCFLSVVLILIFNHSFLSIVRTTELHPSKSNEDRDKLDSLGEYHELKVGNQASTAEIHSSFSEDSSVNEGAPPSLSSFEGQSVFQNIDVSPELSETTDAVVFTLIDTAAELKNRAEPVIEDEAQNSTKSQFIGHSEEVYIVRAEPKTEAQETMKYLQEKEVNKSEPVVKSSQEELSKTAPQHEDIPSFREWTQKQLAEAERKKVDQNSTITEKLNKPSGKFRIKNYASPDCGAKIVAANPESVSSSSVLSSSKDEYMLNYCTNRIWFVVELCEAIQAKQFDLANFELFSSSPKDFAVSISHRFPTRDWSNVGKFTAKDSRDIQTFNLNPHLFGRYIKVELLSHYGKEQFCPVSWVGVFGTSEFEVLAKEDERHAADDPDEDDEDLLIGQRRDAPKNLFISATDAVLSIVKKATAPFMKSESNETRGDSPESSEMLNKTQNCVTPRYITVCDNCSQSFYDEVYYILSCHTRTLTELIESPFVKRTLIDNDICRKFGLDFNSLRLGAPFPSNRAENHNKEVNYLTSLLKDSFVAALCNILAVAENRVVVNASSDAMQSLKNLTEKNTPCLPTELPETTPSCGANCKKSSHSESSVSKTKNSKDYFLTEILRPSEQFSEKIEPTKTLNEEEVRMLPSSEPVTETTEMKSTSSTPTNGKATHTVTVSPTKEAELTEATETKEDIKVADKKDEMKELDNQIANQSNITNQDSTFDSILSDINEFEKAVHSNPTSNLPRVTNLPTESIFLRLAHRIKNLEINMSLSSTYLEELSRRYRNQLEMLSKTINITAQKIEERYKLEEERERLREKEILLLRLQLANLTRDMSNLLKEKNSWRPRASSISQHIVLVSIEIFFVWVIFSCWRRKEEPAKNVTIQIRKKVKRRKSLEGVTGHNLPLRRKRRPSDEALEIALARNHNLPSLKLEKKRKRKKKDSKCSINLIQVKRKKSDSNGSSEEVVTQPASPPPAVVEPEVETANRFAPFSSPETRPVQQEAPSEEKVYAPVFIKTAMASRNARLRFPVPEKEASQESSVERCELLEESLVPPREKKSSGATLKKYMKKFFDK</sequence>
<dbReference type="Gene3D" id="2.60.120.260">
    <property type="entry name" value="Galactose-binding domain-like"/>
    <property type="match status" value="1"/>
</dbReference>
<keyword evidence="2" id="KW-0812">Transmembrane</keyword>
<feature type="region of interest" description="Disordered" evidence="12">
    <location>
        <begin position="172"/>
        <end position="192"/>
    </location>
</feature>
<dbReference type="Pfam" id="PF07738">
    <property type="entry name" value="Sad1_UNC"/>
    <property type="match status" value="1"/>
</dbReference>
<keyword evidence="7" id="KW-0325">Glycoprotein</keyword>
<keyword evidence="4" id="KW-0256">Endoplasmic reticulum</keyword>
<evidence type="ECO:0000256" key="7">
    <source>
        <dbReference type="ARBA" id="ARBA00023180"/>
    </source>
</evidence>
<keyword evidence="3" id="KW-0732">Signal</keyword>
<protein>
    <recommendedName>
        <fullName evidence="13">SUN domain-containing protein</fullName>
    </recommendedName>
</protein>
<evidence type="ECO:0000256" key="8">
    <source>
        <dbReference type="ARBA" id="ARBA00046288"/>
    </source>
</evidence>
<evidence type="ECO:0000256" key="9">
    <source>
        <dbReference type="ARBA" id="ARBA00061226"/>
    </source>
</evidence>
<dbReference type="FunFam" id="2.60.120.260:FF:000099">
    <property type="entry name" value="Uncharacterized protein, isoform C"/>
    <property type="match status" value="1"/>
</dbReference>
<evidence type="ECO:0000256" key="12">
    <source>
        <dbReference type="SAM" id="MobiDB-lite"/>
    </source>
</evidence>
<evidence type="ECO:0000256" key="4">
    <source>
        <dbReference type="ARBA" id="ARBA00022824"/>
    </source>
</evidence>
<keyword evidence="6" id="KW-0472">Membrane</keyword>
<comment type="caution">
    <text evidence="14">The sequence shown here is derived from an EMBL/GenBank/DDBJ whole genome shotgun (WGS) entry which is preliminary data.</text>
</comment>
<comment type="subcellular location">
    <subcellularLocation>
        <location evidence="8">Endomembrane system</location>
        <topology evidence="8">Single-pass type I membrane protein</topology>
    </subcellularLocation>
    <subcellularLocation>
        <location evidence="1">Endoplasmic reticulum membrane</location>
        <topology evidence="1">Single-pass membrane protein</topology>
    </subcellularLocation>
</comment>
<dbReference type="InterPro" id="IPR012919">
    <property type="entry name" value="SUN_dom"/>
</dbReference>
<reference evidence="14" key="1">
    <citation type="journal article" date="2024" name="Gigascience">
        <title>Chromosome-level genome of the poultry shaft louse Menopon gallinae provides insight into the host-switching and adaptive evolution of parasitic lice.</title>
        <authorList>
            <person name="Xu Y."/>
            <person name="Ma L."/>
            <person name="Liu S."/>
            <person name="Liang Y."/>
            <person name="Liu Q."/>
            <person name="He Z."/>
            <person name="Tian L."/>
            <person name="Duan Y."/>
            <person name="Cai W."/>
            <person name="Li H."/>
            <person name="Song F."/>
        </authorList>
    </citation>
    <scope>NUCLEOTIDE SEQUENCE</scope>
    <source>
        <strain evidence="14">Cailab_2023a</strain>
    </source>
</reference>
<organism evidence="14">
    <name type="scientific">Menopon gallinae</name>
    <name type="common">poultry shaft louse</name>
    <dbReference type="NCBI Taxonomy" id="328185"/>
    <lineage>
        <taxon>Eukaryota</taxon>
        <taxon>Metazoa</taxon>
        <taxon>Ecdysozoa</taxon>
        <taxon>Arthropoda</taxon>
        <taxon>Hexapoda</taxon>
        <taxon>Insecta</taxon>
        <taxon>Pterygota</taxon>
        <taxon>Neoptera</taxon>
        <taxon>Paraneoptera</taxon>
        <taxon>Psocodea</taxon>
        <taxon>Troctomorpha</taxon>
        <taxon>Phthiraptera</taxon>
        <taxon>Amblycera</taxon>
        <taxon>Menoponidae</taxon>
        <taxon>Menopon</taxon>
    </lineage>
</organism>
<feature type="region of interest" description="Disordered" evidence="12">
    <location>
        <begin position="634"/>
        <end position="669"/>
    </location>
</feature>
<dbReference type="PANTHER" id="PTHR12953:SF0">
    <property type="entry name" value="SUN DOMAIN-CONTAINING OSSIFICATION FACTOR"/>
    <property type="match status" value="1"/>
</dbReference>
<feature type="compositionally biased region" description="Basic and acidic residues" evidence="12">
    <location>
        <begin position="179"/>
        <end position="192"/>
    </location>
</feature>
<evidence type="ECO:0000256" key="1">
    <source>
        <dbReference type="ARBA" id="ARBA00004389"/>
    </source>
</evidence>
<comment type="similarity">
    <text evidence="9">Belongs to the SLP1 family.</text>
</comment>
<dbReference type="SUPFAM" id="SSF49785">
    <property type="entry name" value="Galactose-binding domain-like"/>
    <property type="match status" value="1"/>
</dbReference>
<evidence type="ECO:0000313" key="14">
    <source>
        <dbReference type="EMBL" id="KAL0274359.1"/>
    </source>
</evidence>
<dbReference type="PROSITE" id="PS51469">
    <property type="entry name" value="SUN"/>
    <property type="match status" value="1"/>
</dbReference>
<keyword evidence="11" id="KW-0175">Coiled coil</keyword>
<dbReference type="InterPro" id="IPR008979">
    <property type="entry name" value="Galactose-bd-like_sf"/>
</dbReference>
<feature type="compositionally biased region" description="Basic residues" evidence="12">
    <location>
        <begin position="928"/>
        <end position="937"/>
    </location>
</feature>
<evidence type="ECO:0000256" key="10">
    <source>
        <dbReference type="ARBA" id="ARBA00064635"/>
    </source>
</evidence>
<dbReference type="GO" id="GO:0005789">
    <property type="term" value="C:endoplasmic reticulum membrane"/>
    <property type="evidence" value="ECO:0007669"/>
    <property type="project" value="UniProtKB-SubCell"/>
</dbReference>
<dbReference type="GO" id="GO:0034975">
    <property type="term" value="P:protein folding in endoplasmic reticulum"/>
    <property type="evidence" value="ECO:0007669"/>
    <property type="project" value="TreeGrafter"/>
</dbReference>
<keyword evidence="5" id="KW-1133">Transmembrane helix</keyword>
<proteinExistence type="inferred from homology"/>
<feature type="region of interest" description="Disordered" evidence="12">
    <location>
        <begin position="925"/>
        <end position="975"/>
    </location>
</feature>
<comment type="subunit">
    <text evidence="10">Interacts with EMP65.</text>
</comment>
<dbReference type="EMBL" id="JARGDH010000003">
    <property type="protein sequence ID" value="KAL0274359.1"/>
    <property type="molecule type" value="Genomic_DNA"/>
</dbReference>
<feature type="domain" description="SUN" evidence="13">
    <location>
        <begin position="215"/>
        <end position="370"/>
    </location>
</feature>
<dbReference type="PANTHER" id="PTHR12953">
    <property type="entry name" value="MEMBRANE PROTEIN CH1 RELATED"/>
    <property type="match status" value="1"/>
</dbReference>